<dbReference type="Proteomes" id="UP000029382">
    <property type="component" value="Unassembled WGS sequence"/>
</dbReference>
<reference evidence="11 13" key="2">
    <citation type="submission" date="2016-10" db="EMBL/GenBank/DDBJ databases">
        <authorList>
            <person name="Varghese N."/>
            <person name="Submissions S."/>
        </authorList>
    </citation>
    <scope>NUCLEOTIDE SEQUENCE [LARGE SCALE GENOMIC DNA]</scope>
    <source>
        <strain evidence="11 13">JB1</strain>
    </source>
</reference>
<evidence type="ECO:0000256" key="9">
    <source>
        <dbReference type="RuleBase" id="RU365087"/>
    </source>
</evidence>
<evidence type="ECO:0000256" key="1">
    <source>
        <dbReference type="ARBA" id="ARBA00004141"/>
    </source>
</evidence>
<keyword evidence="7 9" id="KW-0811">Translocation</keyword>
<dbReference type="GO" id="GO:0009306">
    <property type="term" value="P:protein secretion"/>
    <property type="evidence" value="ECO:0007669"/>
    <property type="project" value="UniProtKB-UniRule"/>
</dbReference>
<evidence type="ECO:0000313" key="12">
    <source>
        <dbReference type="Proteomes" id="UP000029382"/>
    </source>
</evidence>
<keyword evidence="4 9" id="KW-0812">Transmembrane</keyword>
<evidence type="ECO:0000256" key="6">
    <source>
        <dbReference type="ARBA" id="ARBA00022989"/>
    </source>
</evidence>
<dbReference type="AlphaFoldDB" id="A0A091BTQ0"/>
<evidence type="ECO:0000256" key="8">
    <source>
        <dbReference type="ARBA" id="ARBA00023136"/>
    </source>
</evidence>
<name>A0A091BTQ0_STREI</name>
<proteinExistence type="inferred from homology"/>
<accession>A0A091BTQ0</accession>
<dbReference type="GO" id="GO:0005886">
    <property type="term" value="C:plasma membrane"/>
    <property type="evidence" value="ECO:0007669"/>
    <property type="project" value="UniProtKB-SubCell"/>
</dbReference>
<evidence type="ECO:0000256" key="5">
    <source>
        <dbReference type="ARBA" id="ARBA00022927"/>
    </source>
</evidence>
<protein>
    <recommendedName>
        <fullName evidence="9">Protein-export membrane protein SecG</fullName>
    </recommendedName>
</protein>
<dbReference type="RefSeq" id="WP_006532797.1">
    <property type="nucleotide sequence ID" value="NZ_AUZH01000013.1"/>
</dbReference>
<keyword evidence="3 9" id="KW-0813">Transport</keyword>
<evidence type="ECO:0000313" key="13">
    <source>
        <dbReference type="Proteomes" id="UP000182793"/>
    </source>
</evidence>
<keyword evidence="6 9" id="KW-1133">Transmembrane helix</keyword>
<dbReference type="GeneID" id="58528630"/>
<keyword evidence="13" id="KW-1185">Reference proteome</keyword>
<feature type="transmembrane region" description="Helical" evidence="9">
    <location>
        <begin position="53"/>
        <end position="75"/>
    </location>
</feature>
<evidence type="ECO:0000313" key="11">
    <source>
        <dbReference type="EMBL" id="SFL03954.1"/>
    </source>
</evidence>
<dbReference type="InterPro" id="IPR004692">
    <property type="entry name" value="SecG"/>
</dbReference>
<evidence type="ECO:0000313" key="10">
    <source>
        <dbReference type="EMBL" id="KFN88114.1"/>
    </source>
</evidence>
<dbReference type="Proteomes" id="UP000182793">
    <property type="component" value="Unassembled WGS sequence"/>
</dbReference>
<dbReference type="PRINTS" id="PR01651">
    <property type="entry name" value="SECGEXPORT"/>
</dbReference>
<gene>
    <name evidence="10" type="ORF">H702_03900</name>
    <name evidence="11" type="ORF">SAMN02910290_00163</name>
</gene>
<dbReference type="GO" id="GO:0015450">
    <property type="term" value="F:protein-transporting ATPase activity"/>
    <property type="evidence" value="ECO:0007669"/>
    <property type="project" value="UniProtKB-UniRule"/>
</dbReference>
<keyword evidence="8 9" id="KW-0472">Membrane</keyword>
<dbReference type="NCBIfam" id="TIGR00810">
    <property type="entry name" value="secG"/>
    <property type="match status" value="1"/>
</dbReference>
<organism evidence="10 12">
    <name type="scientific">Streptococcus equinus JB1</name>
    <dbReference type="NCBI Taxonomy" id="1294274"/>
    <lineage>
        <taxon>Bacteria</taxon>
        <taxon>Bacillati</taxon>
        <taxon>Bacillota</taxon>
        <taxon>Bacilli</taxon>
        <taxon>Lactobacillales</taxon>
        <taxon>Streptococcaceae</taxon>
        <taxon>Streptococcus</taxon>
    </lineage>
</organism>
<evidence type="ECO:0000256" key="2">
    <source>
        <dbReference type="ARBA" id="ARBA00008445"/>
    </source>
</evidence>
<comment type="function">
    <text evidence="9">Involved in protein export. Participates in an early event of protein translocation.</text>
</comment>
<keyword evidence="9" id="KW-1003">Cell membrane</keyword>
<comment type="caution">
    <text evidence="9">Lacks conserved residue(s) required for the propagation of feature annotation.</text>
</comment>
<dbReference type="EMBL" id="FOTG01000002">
    <property type="protein sequence ID" value="SFL03954.1"/>
    <property type="molecule type" value="Genomic_DNA"/>
</dbReference>
<evidence type="ECO:0000256" key="4">
    <source>
        <dbReference type="ARBA" id="ARBA00022692"/>
    </source>
</evidence>
<sequence length="78" mass="8684">MYNVLLTALLVLSVIIVIAIFMQPQKNPSSNVFDNSGSEALFERTKARGFEAFMQRFTAVLVFFWLAIALALAILSSK</sequence>
<comment type="caution">
    <text evidence="10">The sequence shown here is derived from an EMBL/GenBank/DDBJ whole genome shotgun (WGS) entry which is preliminary data.</text>
</comment>
<comment type="subcellular location">
    <subcellularLocation>
        <location evidence="9">Cell membrane</location>
        <topology evidence="9">Multi-pass membrane protein</topology>
    </subcellularLocation>
    <subcellularLocation>
        <location evidence="1">Membrane</location>
        <topology evidence="1">Multi-pass membrane protein</topology>
    </subcellularLocation>
</comment>
<comment type="similarity">
    <text evidence="2 9">Belongs to the SecG family.</text>
</comment>
<dbReference type="EMBL" id="AUZH01000013">
    <property type="protein sequence ID" value="KFN88114.1"/>
    <property type="molecule type" value="Genomic_DNA"/>
</dbReference>
<evidence type="ECO:0000256" key="3">
    <source>
        <dbReference type="ARBA" id="ARBA00022448"/>
    </source>
</evidence>
<evidence type="ECO:0000256" key="7">
    <source>
        <dbReference type="ARBA" id="ARBA00023010"/>
    </source>
</evidence>
<dbReference type="Pfam" id="PF03840">
    <property type="entry name" value="SecG"/>
    <property type="match status" value="1"/>
</dbReference>
<reference evidence="10 12" key="1">
    <citation type="journal article" date="2014" name="Genome Announc.">
        <title>Draft Genome Sequences of Streptococcus bovis Strains ATCC 33317 and JB1.</title>
        <authorList>
            <person name="Benahmed F.H."/>
            <person name="Gopinath G.R."/>
            <person name="Harbottle H."/>
            <person name="Cotta M.A."/>
            <person name="Luo Y."/>
            <person name="Henderson C."/>
            <person name="Teri P."/>
            <person name="Soppet D."/>
            <person name="Rasmussen M."/>
            <person name="Whitehead T.R."/>
            <person name="Davidson M."/>
        </authorList>
    </citation>
    <scope>NUCLEOTIDE SEQUENCE [LARGE SCALE GENOMIC DNA]</scope>
    <source>
        <strain evidence="10 12">JB1</strain>
    </source>
</reference>
<keyword evidence="5 9" id="KW-0653">Protein transport</keyword>